<proteinExistence type="predicted"/>
<organism evidence="2 3">
    <name type="scientific">Culex pipiens pipiens</name>
    <name type="common">Northern house mosquito</name>
    <dbReference type="NCBI Taxonomy" id="38569"/>
    <lineage>
        <taxon>Eukaryota</taxon>
        <taxon>Metazoa</taxon>
        <taxon>Ecdysozoa</taxon>
        <taxon>Arthropoda</taxon>
        <taxon>Hexapoda</taxon>
        <taxon>Insecta</taxon>
        <taxon>Pterygota</taxon>
        <taxon>Neoptera</taxon>
        <taxon>Endopterygota</taxon>
        <taxon>Diptera</taxon>
        <taxon>Nematocera</taxon>
        <taxon>Culicoidea</taxon>
        <taxon>Culicidae</taxon>
        <taxon>Culicinae</taxon>
        <taxon>Culicini</taxon>
        <taxon>Culex</taxon>
        <taxon>Culex</taxon>
    </lineage>
</organism>
<name>A0ABD1DV59_CULPP</name>
<accession>A0ABD1DV59</accession>
<feature type="non-terminal residue" evidence="2">
    <location>
        <position position="128"/>
    </location>
</feature>
<protein>
    <submittedName>
        <fullName evidence="2">Uncharacterized protein</fullName>
    </submittedName>
</protein>
<keyword evidence="1" id="KW-0732">Signal</keyword>
<feature type="signal peptide" evidence="1">
    <location>
        <begin position="1"/>
        <end position="19"/>
    </location>
</feature>
<dbReference type="Proteomes" id="UP001562425">
    <property type="component" value="Unassembled WGS sequence"/>
</dbReference>
<comment type="caution">
    <text evidence="2">The sequence shown here is derived from an EMBL/GenBank/DDBJ whole genome shotgun (WGS) entry which is preliminary data.</text>
</comment>
<keyword evidence="3" id="KW-1185">Reference proteome</keyword>
<feature type="chain" id="PRO_5044815772" evidence="1">
    <location>
        <begin position="20"/>
        <end position="128"/>
    </location>
</feature>
<evidence type="ECO:0000313" key="2">
    <source>
        <dbReference type="EMBL" id="KAL1403626.1"/>
    </source>
</evidence>
<dbReference type="EMBL" id="JBEHCU010001302">
    <property type="protein sequence ID" value="KAL1403626.1"/>
    <property type="molecule type" value="Genomic_DNA"/>
</dbReference>
<dbReference type="AlphaFoldDB" id="A0ABD1DV59"/>
<gene>
    <name evidence="2" type="ORF">pipiens_000890</name>
</gene>
<sequence length="128" mass="13222">MNAILTLAAVLASAGLIQAAITVQVPLAITNNADKSLTMTIGPKSVTLPGSIMAFVPMGLNMLGGFLRNGDSGTPFSLPIQVTVNDDGSLSAGAMGFMMLVPADIVNQLREVLAYVQKMISPPVQYSG</sequence>
<reference evidence="2 3" key="1">
    <citation type="submission" date="2024-05" db="EMBL/GenBank/DDBJ databases">
        <title>Culex pipiens pipiens assembly and annotation.</title>
        <authorList>
            <person name="Alout H."/>
            <person name="Durand T."/>
        </authorList>
    </citation>
    <scope>NUCLEOTIDE SEQUENCE [LARGE SCALE GENOMIC DNA]</scope>
    <source>
        <strain evidence="2">HA-2024</strain>
        <tissue evidence="2">Whole body</tissue>
    </source>
</reference>
<evidence type="ECO:0000256" key="1">
    <source>
        <dbReference type="SAM" id="SignalP"/>
    </source>
</evidence>
<evidence type="ECO:0000313" key="3">
    <source>
        <dbReference type="Proteomes" id="UP001562425"/>
    </source>
</evidence>